<keyword evidence="2" id="KW-0624">Polysaccharide degradation</keyword>
<feature type="domain" description="CBM2" evidence="4">
    <location>
        <begin position="56"/>
        <end position="162"/>
    </location>
</feature>
<feature type="region of interest" description="Disordered" evidence="3">
    <location>
        <begin position="1"/>
        <end position="58"/>
    </location>
</feature>
<feature type="compositionally biased region" description="Basic residues" evidence="3">
    <location>
        <begin position="1"/>
        <end position="19"/>
    </location>
</feature>
<keyword evidence="6" id="KW-1185">Reference proteome</keyword>
<keyword evidence="2" id="KW-0119">Carbohydrate metabolism</keyword>
<keyword evidence="1" id="KW-0732">Signal</keyword>
<organism evidence="5 6">
    <name type="scientific">Streptomyces lateritius</name>
    <dbReference type="NCBI Taxonomy" id="67313"/>
    <lineage>
        <taxon>Bacteria</taxon>
        <taxon>Bacillati</taxon>
        <taxon>Actinomycetota</taxon>
        <taxon>Actinomycetes</taxon>
        <taxon>Kitasatosporales</taxon>
        <taxon>Streptomycetaceae</taxon>
        <taxon>Streptomyces</taxon>
    </lineage>
</organism>
<dbReference type="PROSITE" id="PS51173">
    <property type="entry name" value="CBM2"/>
    <property type="match status" value="1"/>
</dbReference>
<evidence type="ECO:0000256" key="3">
    <source>
        <dbReference type="SAM" id="MobiDB-lite"/>
    </source>
</evidence>
<comment type="caution">
    <text evidence="5">The sequence shown here is derived from an EMBL/GenBank/DDBJ whole genome shotgun (WGS) entry which is preliminary data.</text>
</comment>
<evidence type="ECO:0000313" key="6">
    <source>
        <dbReference type="Proteomes" id="UP001603013"/>
    </source>
</evidence>
<dbReference type="Pfam" id="PF00553">
    <property type="entry name" value="CBM_2"/>
    <property type="match status" value="1"/>
</dbReference>
<protein>
    <submittedName>
        <fullName evidence="5">Cellulose-binding domain-containing protein</fullName>
    </submittedName>
</protein>
<evidence type="ECO:0000256" key="2">
    <source>
        <dbReference type="ARBA" id="ARBA00023326"/>
    </source>
</evidence>
<name>A0ABW6YE88_9ACTN</name>
<dbReference type="SMART" id="SM00637">
    <property type="entry name" value="CBD_II"/>
    <property type="match status" value="1"/>
</dbReference>
<sequence>MPRRPPLRGRHRLGLHRRRLLDPGLLPRPGRGDPVRREPGPETGVPRDRRSPAGDPEVPAVACSATYTVQNRWTTGFTAQVSVRNTGTAPLKGWTLRRTYAAGERVTQAWNATVTQSAAEVTASPLSHNAAIPAGGSAVFGFNGAWSGAHPPPAAGIRCDATAS</sequence>
<evidence type="ECO:0000313" key="5">
    <source>
        <dbReference type="EMBL" id="MFF8278127.1"/>
    </source>
</evidence>
<dbReference type="SUPFAM" id="SSF49384">
    <property type="entry name" value="Carbohydrate-binding domain"/>
    <property type="match status" value="1"/>
</dbReference>
<dbReference type="InterPro" id="IPR012291">
    <property type="entry name" value="CBM2_carb-bd_dom_sf"/>
</dbReference>
<dbReference type="Proteomes" id="UP001603013">
    <property type="component" value="Unassembled WGS sequence"/>
</dbReference>
<dbReference type="Gene3D" id="2.60.40.290">
    <property type="match status" value="1"/>
</dbReference>
<reference evidence="5 6" key="1">
    <citation type="submission" date="2024-10" db="EMBL/GenBank/DDBJ databases">
        <title>The Natural Products Discovery Center: Release of the First 8490 Sequenced Strains for Exploring Actinobacteria Biosynthetic Diversity.</title>
        <authorList>
            <person name="Kalkreuter E."/>
            <person name="Kautsar S.A."/>
            <person name="Yang D."/>
            <person name="Bader C.D."/>
            <person name="Teijaro C.N."/>
            <person name="Fluegel L."/>
            <person name="Davis C.M."/>
            <person name="Simpson J.R."/>
            <person name="Lauterbach L."/>
            <person name="Steele A.D."/>
            <person name="Gui C."/>
            <person name="Meng S."/>
            <person name="Li G."/>
            <person name="Viehrig K."/>
            <person name="Ye F."/>
            <person name="Su P."/>
            <person name="Kiefer A.F."/>
            <person name="Nichols A."/>
            <person name="Cepeda A.J."/>
            <person name="Yan W."/>
            <person name="Fan B."/>
            <person name="Jiang Y."/>
            <person name="Adhikari A."/>
            <person name="Zheng C.-J."/>
            <person name="Schuster L."/>
            <person name="Cowan T.M."/>
            <person name="Smanski M.J."/>
            <person name="Chevrette M.G."/>
            <person name="De Carvalho L.P.S."/>
            <person name="Shen B."/>
        </authorList>
    </citation>
    <scope>NUCLEOTIDE SEQUENCE [LARGE SCALE GENOMIC DNA]</scope>
    <source>
        <strain evidence="5 6">NPDC015755</strain>
    </source>
</reference>
<accession>A0ABW6YE88</accession>
<dbReference type="EMBL" id="JBIBSM010000009">
    <property type="protein sequence ID" value="MFF8278127.1"/>
    <property type="molecule type" value="Genomic_DNA"/>
</dbReference>
<dbReference type="RefSeq" id="WP_391935444.1">
    <property type="nucleotide sequence ID" value="NZ_JBIBSM010000009.1"/>
</dbReference>
<dbReference type="InterPro" id="IPR001919">
    <property type="entry name" value="CBD2"/>
</dbReference>
<evidence type="ECO:0000256" key="1">
    <source>
        <dbReference type="ARBA" id="ARBA00022729"/>
    </source>
</evidence>
<dbReference type="InterPro" id="IPR008965">
    <property type="entry name" value="CBM2/CBM3_carb-bd_dom_sf"/>
</dbReference>
<gene>
    <name evidence="5" type="ORF">ACF05T_18745</name>
</gene>
<evidence type="ECO:0000259" key="4">
    <source>
        <dbReference type="PROSITE" id="PS51173"/>
    </source>
</evidence>
<proteinExistence type="predicted"/>
<feature type="compositionally biased region" description="Basic and acidic residues" evidence="3">
    <location>
        <begin position="30"/>
        <end position="52"/>
    </location>
</feature>